<dbReference type="Proteomes" id="UP000281393">
    <property type="component" value="Chromosome"/>
</dbReference>
<evidence type="ECO:0000313" key="2">
    <source>
        <dbReference type="Proteomes" id="UP000281393"/>
    </source>
</evidence>
<sequence>MMSVLTGRYAMLKRTAGYSDLLFTFRGLPRRPVWAGWLTAAVFAQWFPEHYRLTVPVFRLSVVSPDRAQPVDE</sequence>
<dbReference type="EMBL" id="LR133909">
    <property type="protein sequence ID" value="VDY38298.1"/>
    <property type="molecule type" value="Genomic_DNA"/>
</dbReference>
<reference evidence="1 2" key="1">
    <citation type="submission" date="2018-12" db="EMBL/GenBank/DDBJ databases">
        <authorList>
            <consortium name="Pathogen Informatics"/>
        </authorList>
    </citation>
    <scope>NUCLEOTIDE SEQUENCE [LARGE SCALE GENOMIC DNA]</scope>
    <source>
        <strain evidence="1 2">NCTC7102</strain>
    </source>
</reference>
<dbReference type="AlphaFoldDB" id="A0A447JCI5"/>
<proteinExistence type="predicted"/>
<protein>
    <submittedName>
        <fullName evidence="1">Uncharacterized protein</fullName>
    </submittedName>
</protein>
<name>A0A447JCI5_SALET</name>
<accession>A0A447JCI5</accession>
<evidence type="ECO:0000313" key="1">
    <source>
        <dbReference type="EMBL" id="VDY38298.1"/>
    </source>
</evidence>
<gene>
    <name evidence="1" type="ORF">NCTC7102_01011</name>
</gene>
<organism evidence="1 2">
    <name type="scientific">Salmonella enterica subsp. enterica serovar Daytona</name>
    <dbReference type="NCBI Taxonomy" id="1962639"/>
    <lineage>
        <taxon>Bacteria</taxon>
        <taxon>Pseudomonadati</taxon>
        <taxon>Pseudomonadota</taxon>
        <taxon>Gammaproteobacteria</taxon>
        <taxon>Enterobacterales</taxon>
        <taxon>Enterobacteriaceae</taxon>
        <taxon>Salmonella</taxon>
    </lineage>
</organism>